<organism evidence="2 3">
    <name type="scientific">Stenotrophomonas koreensis</name>
    <dbReference type="NCBI Taxonomy" id="266128"/>
    <lineage>
        <taxon>Bacteria</taxon>
        <taxon>Pseudomonadati</taxon>
        <taxon>Pseudomonadota</taxon>
        <taxon>Gammaproteobacteria</taxon>
        <taxon>Lysobacterales</taxon>
        <taxon>Lysobacteraceae</taxon>
        <taxon>Stenotrophomonas</taxon>
    </lineage>
</organism>
<gene>
    <name evidence="2" type="ORF">H4O09_01310</name>
</gene>
<dbReference type="EMBL" id="JACIUV010000001">
    <property type="protein sequence ID" value="MBB1115704.1"/>
    <property type="molecule type" value="Genomic_DNA"/>
</dbReference>
<evidence type="ECO:0000313" key="2">
    <source>
        <dbReference type="EMBL" id="MBB1115704.1"/>
    </source>
</evidence>
<dbReference type="AlphaFoldDB" id="A0A7W3UXJ4"/>
<keyword evidence="1" id="KW-0812">Transmembrane</keyword>
<dbReference type="Proteomes" id="UP000550609">
    <property type="component" value="Unassembled WGS sequence"/>
</dbReference>
<evidence type="ECO:0000256" key="1">
    <source>
        <dbReference type="SAM" id="Phobius"/>
    </source>
</evidence>
<comment type="caution">
    <text evidence="2">The sequence shown here is derived from an EMBL/GenBank/DDBJ whole genome shotgun (WGS) entry which is preliminary data.</text>
</comment>
<reference evidence="2 3" key="1">
    <citation type="submission" date="2020-08" db="EMBL/GenBank/DDBJ databases">
        <title>Stenotrophomonas sp. W1S232.</title>
        <authorList>
            <person name="Deng Y."/>
        </authorList>
    </citation>
    <scope>NUCLEOTIDE SEQUENCE [LARGE SCALE GENOMIC DNA]</scope>
    <source>
        <strain evidence="2 3">W1S232</strain>
    </source>
</reference>
<protein>
    <submittedName>
        <fullName evidence="2">Uncharacterized protein</fullName>
    </submittedName>
</protein>
<sequence length="76" mass="8009">MAYSFCNWLKGRRGGSSDGMDKVVRLSRHGRNGALIRLAIAGLACCGATAVTAGKIGKKGQFVVQLHTKRGKCGNC</sequence>
<dbReference type="RefSeq" id="WP_182621137.1">
    <property type="nucleotide sequence ID" value="NZ_JACIUV010000001.1"/>
</dbReference>
<proteinExistence type="predicted"/>
<accession>A0A7W3UXJ4</accession>
<keyword evidence="1" id="KW-0472">Membrane</keyword>
<keyword evidence="1" id="KW-1133">Transmembrane helix</keyword>
<feature type="transmembrane region" description="Helical" evidence="1">
    <location>
        <begin position="34"/>
        <end position="53"/>
    </location>
</feature>
<name>A0A7W3UXJ4_9GAMM</name>
<evidence type="ECO:0000313" key="3">
    <source>
        <dbReference type="Proteomes" id="UP000550609"/>
    </source>
</evidence>